<name>A0A1G9XQN2_9FIRM</name>
<evidence type="ECO:0000313" key="3">
    <source>
        <dbReference type="Proteomes" id="UP000199182"/>
    </source>
</evidence>
<dbReference type="OrthoDB" id="6160at2"/>
<protein>
    <submittedName>
        <fullName evidence="2">Ubiquinone/menaquinone biosynthesis C-methylase UbiE</fullName>
    </submittedName>
</protein>
<dbReference type="InterPro" id="IPR013216">
    <property type="entry name" value="Methyltransf_11"/>
</dbReference>
<dbReference type="Proteomes" id="UP000199182">
    <property type="component" value="Unassembled WGS sequence"/>
</dbReference>
<dbReference type="PANTHER" id="PTHR43861">
    <property type="entry name" value="TRANS-ACONITATE 2-METHYLTRANSFERASE-RELATED"/>
    <property type="match status" value="1"/>
</dbReference>
<sequence length="202" mass="22583">MKSFTEKSKAAYNKMAADYDNNYEGRFTQPFKEHLLQVIALRDGDMVLDVACGTGSLLRMLAGKADISGFGADLSDEMVRVASKANPSMTFVSAGCEHIPLKAGQFDIITVCCAYHHFPDVQAFAKEAQRLLKPGGRLYIAEIYLPTFCRVVLNPFVPLLPDGDVRFYSAKQILRNFEPFGFKRVDVQIAENRQIICMEKEA</sequence>
<reference evidence="2 3" key="1">
    <citation type="submission" date="2016-10" db="EMBL/GenBank/DDBJ databases">
        <authorList>
            <person name="de Groot N.N."/>
        </authorList>
    </citation>
    <scope>NUCLEOTIDE SEQUENCE [LARGE SCALE GENOMIC DNA]</scope>
    <source>
        <strain evidence="2 3">CGMCC 1.5012</strain>
    </source>
</reference>
<keyword evidence="2" id="KW-0489">Methyltransferase</keyword>
<dbReference type="GO" id="GO:0032259">
    <property type="term" value="P:methylation"/>
    <property type="evidence" value="ECO:0007669"/>
    <property type="project" value="UniProtKB-KW"/>
</dbReference>
<proteinExistence type="predicted"/>
<dbReference type="Gene3D" id="3.40.50.150">
    <property type="entry name" value="Vaccinia Virus protein VP39"/>
    <property type="match status" value="1"/>
</dbReference>
<dbReference type="SUPFAM" id="SSF53335">
    <property type="entry name" value="S-adenosyl-L-methionine-dependent methyltransferases"/>
    <property type="match status" value="1"/>
</dbReference>
<dbReference type="GO" id="GO:0008757">
    <property type="term" value="F:S-adenosylmethionine-dependent methyltransferase activity"/>
    <property type="evidence" value="ECO:0007669"/>
    <property type="project" value="InterPro"/>
</dbReference>
<keyword evidence="3" id="KW-1185">Reference proteome</keyword>
<evidence type="ECO:0000313" key="2">
    <source>
        <dbReference type="EMBL" id="SDM99087.1"/>
    </source>
</evidence>
<dbReference type="InterPro" id="IPR029063">
    <property type="entry name" value="SAM-dependent_MTases_sf"/>
</dbReference>
<feature type="domain" description="Methyltransferase type 11" evidence="1">
    <location>
        <begin position="48"/>
        <end position="140"/>
    </location>
</feature>
<keyword evidence="2" id="KW-0808">Transferase</keyword>
<dbReference type="EMBL" id="FNID01000009">
    <property type="protein sequence ID" value="SDM99087.1"/>
    <property type="molecule type" value="Genomic_DNA"/>
</dbReference>
<organism evidence="2 3">
    <name type="scientific">Acetanaerobacterium elongatum</name>
    <dbReference type="NCBI Taxonomy" id="258515"/>
    <lineage>
        <taxon>Bacteria</taxon>
        <taxon>Bacillati</taxon>
        <taxon>Bacillota</taxon>
        <taxon>Clostridia</taxon>
        <taxon>Eubacteriales</taxon>
        <taxon>Oscillospiraceae</taxon>
        <taxon>Acetanaerobacterium</taxon>
    </lineage>
</organism>
<dbReference type="Pfam" id="PF08241">
    <property type="entry name" value="Methyltransf_11"/>
    <property type="match status" value="1"/>
</dbReference>
<keyword evidence="2" id="KW-0830">Ubiquinone</keyword>
<dbReference type="CDD" id="cd02440">
    <property type="entry name" value="AdoMet_MTases"/>
    <property type="match status" value="1"/>
</dbReference>
<gene>
    <name evidence="2" type="ORF">SAMN05192585_10916</name>
</gene>
<dbReference type="AlphaFoldDB" id="A0A1G9XQN2"/>
<dbReference type="RefSeq" id="WP_092638891.1">
    <property type="nucleotide sequence ID" value="NZ_FNID01000009.1"/>
</dbReference>
<evidence type="ECO:0000259" key="1">
    <source>
        <dbReference type="Pfam" id="PF08241"/>
    </source>
</evidence>
<dbReference type="STRING" id="258515.SAMN05192585_10916"/>
<dbReference type="PANTHER" id="PTHR43861:SF5">
    <property type="entry name" value="BLL5978 PROTEIN"/>
    <property type="match status" value="1"/>
</dbReference>
<accession>A0A1G9XQN2</accession>